<dbReference type="RefSeq" id="WP_216516796.1">
    <property type="nucleotide sequence ID" value="NZ_JAHLPM010000002.1"/>
</dbReference>
<keyword evidence="2" id="KW-1185">Reference proteome</keyword>
<evidence type="ECO:0000313" key="1">
    <source>
        <dbReference type="EMBL" id="MBU5437069.1"/>
    </source>
</evidence>
<name>A0ABS6E2E7_9FIRM</name>
<accession>A0ABS6E2E7</accession>
<dbReference type="InterPro" id="IPR019644">
    <property type="entry name" value="DUF2508"/>
</dbReference>
<protein>
    <submittedName>
        <fullName evidence="1">YaaL family protein</fullName>
    </submittedName>
</protein>
<dbReference type="EMBL" id="JAHLPM010000002">
    <property type="protein sequence ID" value="MBU5437069.1"/>
    <property type="molecule type" value="Genomic_DNA"/>
</dbReference>
<proteinExistence type="predicted"/>
<dbReference type="Proteomes" id="UP000749471">
    <property type="component" value="Unassembled WGS sequence"/>
</dbReference>
<comment type="caution">
    <text evidence="1">The sequence shown here is derived from an EMBL/GenBank/DDBJ whole genome shotgun (WGS) entry which is preliminary data.</text>
</comment>
<dbReference type="Pfam" id="PF10704">
    <property type="entry name" value="DUF2508"/>
    <property type="match status" value="1"/>
</dbReference>
<gene>
    <name evidence="1" type="ORF">KQI42_03545</name>
</gene>
<reference evidence="1 2" key="1">
    <citation type="submission" date="2021-06" db="EMBL/GenBank/DDBJ databases">
        <authorList>
            <person name="Sun Q."/>
            <person name="Li D."/>
        </authorList>
    </citation>
    <scope>NUCLEOTIDE SEQUENCE [LARGE SCALE GENOMIC DNA]</scope>
    <source>
        <strain evidence="1 2">MSJ-40</strain>
    </source>
</reference>
<evidence type="ECO:0000313" key="2">
    <source>
        <dbReference type="Proteomes" id="UP000749471"/>
    </source>
</evidence>
<organism evidence="1 2">
    <name type="scientific">Tissierella simiarum</name>
    <dbReference type="NCBI Taxonomy" id="2841534"/>
    <lineage>
        <taxon>Bacteria</taxon>
        <taxon>Bacillati</taxon>
        <taxon>Bacillota</taxon>
        <taxon>Tissierellia</taxon>
        <taxon>Tissierellales</taxon>
        <taxon>Tissierellaceae</taxon>
        <taxon>Tissierella</taxon>
    </lineage>
</organism>
<sequence>MDKSKGYYKEKGNKIIKYAKMIEKRFRAHKSKEDKEKDEALESLREAHREWKDKEEYFQYVTDPDLIDYAIYEMEASKIKYIYLLKKIKEKNIE</sequence>